<comment type="similarity">
    <text evidence="1">Belongs to the ADP-ribosylglycohydrolase family.</text>
</comment>
<dbReference type="GO" id="GO:0016787">
    <property type="term" value="F:hydrolase activity"/>
    <property type="evidence" value="ECO:0007669"/>
    <property type="project" value="UniProtKB-KW"/>
</dbReference>
<name>A0A6J6N1P5_9ZZZZ</name>
<gene>
    <name evidence="3" type="ORF">UFOPK2373_00216</name>
</gene>
<evidence type="ECO:0000313" key="3">
    <source>
        <dbReference type="EMBL" id="CAB4680530.1"/>
    </source>
</evidence>
<proteinExistence type="inferred from homology"/>
<dbReference type="AlphaFoldDB" id="A0A6J6N1P5"/>
<dbReference type="Gene3D" id="1.10.4080.10">
    <property type="entry name" value="ADP-ribosylation/Crystallin J1"/>
    <property type="match status" value="1"/>
</dbReference>
<dbReference type="Pfam" id="PF03747">
    <property type="entry name" value="ADP_ribosyl_GH"/>
    <property type="match status" value="1"/>
</dbReference>
<accession>A0A6J6N1P5</accession>
<dbReference type="PANTHER" id="PTHR16222">
    <property type="entry name" value="ADP-RIBOSYLGLYCOHYDROLASE"/>
    <property type="match status" value="1"/>
</dbReference>
<keyword evidence="2" id="KW-0378">Hydrolase</keyword>
<evidence type="ECO:0000256" key="2">
    <source>
        <dbReference type="ARBA" id="ARBA00022801"/>
    </source>
</evidence>
<dbReference type="InterPro" id="IPR005502">
    <property type="entry name" value="Ribosyl_crysJ1"/>
</dbReference>
<dbReference type="SUPFAM" id="SSF101478">
    <property type="entry name" value="ADP-ribosylglycohydrolase"/>
    <property type="match status" value="1"/>
</dbReference>
<organism evidence="3">
    <name type="scientific">freshwater metagenome</name>
    <dbReference type="NCBI Taxonomy" id="449393"/>
    <lineage>
        <taxon>unclassified sequences</taxon>
        <taxon>metagenomes</taxon>
        <taxon>ecological metagenomes</taxon>
    </lineage>
</organism>
<dbReference type="InterPro" id="IPR036705">
    <property type="entry name" value="Ribosyl_crysJ1_sf"/>
</dbReference>
<evidence type="ECO:0000256" key="1">
    <source>
        <dbReference type="ARBA" id="ARBA00010702"/>
    </source>
</evidence>
<dbReference type="EMBL" id="CAEZXL010000021">
    <property type="protein sequence ID" value="CAB4680530.1"/>
    <property type="molecule type" value="Genomic_DNA"/>
</dbReference>
<protein>
    <submittedName>
        <fullName evidence="3">Unannotated protein</fullName>
    </submittedName>
</protein>
<dbReference type="InterPro" id="IPR050792">
    <property type="entry name" value="ADP-ribosylglycohydrolase"/>
</dbReference>
<reference evidence="3" key="1">
    <citation type="submission" date="2020-05" db="EMBL/GenBank/DDBJ databases">
        <authorList>
            <person name="Chiriac C."/>
            <person name="Salcher M."/>
            <person name="Ghai R."/>
            <person name="Kavagutti S V."/>
        </authorList>
    </citation>
    <scope>NUCLEOTIDE SEQUENCE</scope>
</reference>
<dbReference type="PANTHER" id="PTHR16222:SF24">
    <property type="entry name" value="ADP-RIBOSYLHYDROLASE ARH3"/>
    <property type="match status" value="1"/>
</dbReference>
<sequence length="317" mass="34429">MSFQKEQILDRARGALLGCAVGDALGAGYEFKPPLADHIPVEFVASNMFAAGEYTDDTAQAIAIALAISRSDLTENLDEVAKEFFSWFDAGPADVGMQTRRIFNAISEPRSSTELLAASLEYLDTHLKAAGNGSLMRTAPIALPYLSKPDLIEQVANDVSALTHADLTCREACIIWSKAIRHAILFENFDGIQLAVNDLPAFRQVFWNEIFDEAEAADTAAQFENNGWVIHAIQAAYKAIMVTASETPEHLVLGIEAAVRVGNDTDTVAAIAGSLLGARWGYSAIPEAWLEPLHGWPGYEANHLVALADEITEPIWQ</sequence>